<dbReference type="OrthoDB" id="3360904at2759"/>
<feature type="compositionally biased region" description="Low complexity" evidence="1">
    <location>
        <begin position="267"/>
        <end position="292"/>
    </location>
</feature>
<dbReference type="InterPro" id="IPR036508">
    <property type="entry name" value="Chitin-bd_dom_sf"/>
</dbReference>
<evidence type="ECO:0000256" key="1">
    <source>
        <dbReference type="SAM" id="MobiDB-lite"/>
    </source>
</evidence>
<proteinExistence type="evidence at transcript level"/>
<feature type="compositionally biased region" description="Polar residues" evidence="1">
    <location>
        <begin position="328"/>
        <end position="347"/>
    </location>
</feature>
<dbReference type="PROSITE" id="PS50940">
    <property type="entry name" value="CHIT_BIND_II"/>
    <property type="match status" value="1"/>
</dbReference>
<feature type="compositionally biased region" description="Polar residues" evidence="1">
    <location>
        <begin position="367"/>
        <end position="384"/>
    </location>
</feature>
<dbReference type="PANTHER" id="PTHR22933:SF40">
    <property type="entry name" value="CUTICULAR PROTEIN ANALOGOUS TO PERITROPHINS 1-H"/>
    <property type="match status" value="1"/>
</dbReference>
<feature type="chain" id="PRO_5014979715" description="Chitin-binding type-2 domain-containing protein" evidence="2">
    <location>
        <begin position="22"/>
        <end position="575"/>
    </location>
</feature>
<dbReference type="SUPFAM" id="SSF57625">
    <property type="entry name" value="Invertebrate chitin-binding proteins"/>
    <property type="match status" value="1"/>
</dbReference>
<feature type="region of interest" description="Disordered" evidence="1">
    <location>
        <begin position="25"/>
        <end position="396"/>
    </location>
</feature>
<dbReference type="InterPro" id="IPR002557">
    <property type="entry name" value="Chitin-bd_dom"/>
</dbReference>
<reference evidence="4" key="1">
    <citation type="journal article" date="2016" name="Mol. Ecol. Resour.">
        <title>Evaluation of the impact of RNA preservation methods of spiders for de novo transcriptome assembly.</title>
        <authorList>
            <person name="Kono N."/>
            <person name="Nakamura H."/>
            <person name="Ito Y."/>
            <person name="Tomita M."/>
            <person name="Arakawa K."/>
        </authorList>
    </citation>
    <scope>NUCLEOTIDE SEQUENCE</scope>
    <source>
        <tissue evidence="4">Whole body</tissue>
    </source>
</reference>
<keyword evidence="2" id="KW-0732">Signal</keyword>
<dbReference type="Pfam" id="PF01607">
    <property type="entry name" value="CBM_14"/>
    <property type="match status" value="1"/>
</dbReference>
<organism evidence="4">
    <name type="scientific">Parasteatoda tepidariorum</name>
    <name type="common">Common house spider</name>
    <name type="synonym">Achaearanea tepidariorum</name>
    <dbReference type="NCBI Taxonomy" id="114398"/>
    <lineage>
        <taxon>Eukaryota</taxon>
        <taxon>Metazoa</taxon>
        <taxon>Ecdysozoa</taxon>
        <taxon>Arthropoda</taxon>
        <taxon>Chelicerata</taxon>
        <taxon>Arachnida</taxon>
        <taxon>Araneae</taxon>
        <taxon>Araneomorphae</taxon>
        <taxon>Entelegynae</taxon>
        <taxon>Araneoidea</taxon>
        <taxon>Theridiidae</taxon>
        <taxon>Parasteatoda</taxon>
    </lineage>
</organism>
<dbReference type="EMBL" id="IAAA01015731">
    <property type="protein sequence ID" value="LAA05933.1"/>
    <property type="molecule type" value="mRNA"/>
</dbReference>
<sequence length="575" mass="65843">MQARCFPLIILIISLLVCSTADKKPSHKLVKRQVPPRPGGERTSFPLSRSRQFPPPEELEESEYEDISEDDEPGVPASSFRGRQPPPLYDYSDEQTVTEAPKITTATPPKSTSRPNIFNSRVNSRPKFGVQFSTKLSSTTAAPKTSTASSSNPRFRATPAQSQRLDVVADILNKPPPQRSSSRAISPSRTANENSNQKPTPKSPVASDQVSRRSESSGNSRIRMRARPRTRSTTTTTTTTTTQAVPEEYYYYYEDDDEASKNQPIATTTSTTTTTTTPRPSLPKRPSLSNRRPTADRNSRPTSRPVIKFDIESQFVPPPEKPVDVIKPSSNKPRPTSNRNSKPTSRSVVKFDPESQFQPPPEEVTDTEPSTSAPKRFTTSTTTEPPGGFGDIPIHLRNRYKPRTDGRFIDFLRDPNRPRELKGFDLTDYPFYVRVPEDIVFECDDKKDGYYASVPHKCQLFHYCFAGARYDFLCANYTLYDQTTFTCRFANNVDCLSSEKFYYRNDDLWKETTTTSAPETTTKKRRPRPRDYDYDDEYDYDEYDEEDEPGRRRRPSRRRRNRRKNKRKQQDEEEE</sequence>
<accession>A0A2L2YCR8</accession>
<feature type="domain" description="Chitin-binding type-2" evidence="3">
    <location>
        <begin position="440"/>
        <end position="497"/>
    </location>
</feature>
<dbReference type="Gene3D" id="2.170.140.10">
    <property type="entry name" value="Chitin binding domain"/>
    <property type="match status" value="1"/>
</dbReference>
<name>A0A2L2YCR8_PARTP</name>
<feature type="compositionally biased region" description="Low complexity" evidence="1">
    <location>
        <begin position="233"/>
        <end position="252"/>
    </location>
</feature>
<feature type="compositionally biased region" description="Acidic residues" evidence="1">
    <location>
        <begin position="57"/>
        <end position="73"/>
    </location>
</feature>
<dbReference type="InterPro" id="IPR052976">
    <property type="entry name" value="Scoloptoxin-like"/>
</dbReference>
<feature type="compositionally biased region" description="Acidic residues" evidence="1">
    <location>
        <begin position="533"/>
        <end position="548"/>
    </location>
</feature>
<evidence type="ECO:0000313" key="4">
    <source>
        <dbReference type="EMBL" id="LAA05933.1"/>
    </source>
</evidence>
<dbReference type="PANTHER" id="PTHR22933">
    <property type="entry name" value="FI18007P1-RELATED"/>
    <property type="match status" value="1"/>
</dbReference>
<feature type="compositionally biased region" description="Polar residues" evidence="1">
    <location>
        <begin position="179"/>
        <end position="200"/>
    </location>
</feature>
<feature type="compositionally biased region" description="Low complexity" evidence="1">
    <location>
        <begin position="133"/>
        <end position="151"/>
    </location>
</feature>
<evidence type="ECO:0000256" key="2">
    <source>
        <dbReference type="SAM" id="SignalP"/>
    </source>
</evidence>
<evidence type="ECO:0000259" key="3">
    <source>
        <dbReference type="PROSITE" id="PS50940"/>
    </source>
</evidence>
<feature type="compositionally biased region" description="Polar residues" evidence="1">
    <location>
        <begin position="94"/>
        <end position="123"/>
    </location>
</feature>
<feature type="compositionally biased region" description="Basic residues" evidence="1">
    <location>
        <begin position="551"/>
        <end position="567"/>
    </location>
</feature>
<feature type="signal peptide" evidence="2">
    <location>
        <begin position="1"/>
        <end position="21"/>
    </location>
</feature>
<dbReference type="GO" id="GO:0005576">
    <property type="term" value="C:extracellular region"/>
    <property type="evidence" value="ECO:0007669"/>
    <property type="project" value="InterPro"/>
</dbReference>
<protein>
    <recommendedName>
        <fullName evidence="3">Chitin-binding type-2 domain-containing protein</fullName>
    </recommendedName>
</protein>
<dbReference type="GO" id="GO:0008061">
    <property type="term" value="F:chitin binding"/>
    <property type="evidence" value="ECO:0007669"/>
    <property type="project" value="InterPro"/>
</dbReference>
<dbReference type="AlphaFoldDB" id="A0A2L2YCR8"/>
<dbReference type="SMART" id="SM00494">
    <property type="entry name" value="ChtBD2"/>
    <property type="match status" value="1"/>
</dbReference>
<feature type="region of interest" description="Disordered" evidence="1">
    <location>
        <begin position="514"/>
        <end position="575"/>
    </location>
</feature>